<comment type="caution">
    <text evidence="1">The sequence shown here is derived from an EMBL/GenBank/DDBJ whole genome shotgun (WGS) entry which is preliminary data.</text>
</comment>
<evidence type="ECO:0000313" key="2">
    <source>
        <dbReference type="Proteomes" id="UP001348098"/>
    </source>
</evidence>
<keyword evidence="2" id="KW-1185">Reference proteome</keyword>
<gene>
    <name evidence="1" type="ORF">U3653_14715</name>
</gene>
<dbReference type="Pfam" id="PF04075">
    <property type="entry name" value="F420H2_quin_red"/>
    <property type="match status" value="1"/>
</dbReference>
<organism evidence="1 2">
    <name type="scientific">Nocardia implantans</name>
    <dbReference type="NCBI Taxonomy" id="3108168"/>
    <lineage>
        <taxon>Bacteria</taxon>
        <taxon>Bacillati</taxon>
        <taxon>Actinomycetota</taxon>
        <taxon>Actinomycetes</taxon>
        <taxon>Mycobacteriales</taxon>
        <taxon>Nocardiaceae</taxon>
        <taxon>Nocardia</taxon>
    </lineage>
</organism>
<dbReference type="Gene3D" id="2.30.110.10">
    <property type="entry name" value="Electron Transport, Fmn-binding Protein, Chain A"/>
    <property type="match status" value="1"/>
</dbReference>
<dbReference type="InterPro" id="IPR004378">
    <property type="entry name" value="F420H2_quin_Rdtase"/>
</dbReference>
<evidence type="ECO:0000313" key="1">
    <source>
        <dbReference type="EMBL" id="MEB3511279.1"/>
    </source>
</evidence>
<dbReference type="SUPFAM" id="SSF50475">
    <property type="entry name" value="FMN-binding split barrel"/>
    <property type="match status" value="1"/>
</dbReference>
<dbReference type="EMBL" id="JAYKYQ010000005">
    <property type="protein sequence ID" value="MEB3511279.1"/>
    <property type="molecule type" value="Genomic_DNA"/>
</dbReference>
<protein>
    <submittedName>
        <fullName evidence="1">Nitroreductase/quinone reductase family protein</fullName>
    </submittedName>
</protein>
<dbReference type="InterPro" id="IPR012349">
    <property type="entry name" value="Split_barrel_FMN-bd"/>
</dbReference>
<reference evidence="1 2" key="1">
    <citation type="submission" date="2023-12" db="EMBL/GenBank/DDBJ databases">
        <title>novel species in genus Nocarida.</title>
        <authorList>
            <person name="Li Z."/>
        </authorList>
    </citation>
    <scope>NUCLEOTIDE SEQUENCE [LARGE SCALE GENOMIC DNA]</scope>
    <source>
        <strain evidence="1 2">CDC186</strain>
    </source>
</reference>
<name>A0ABU6AV41_9NOCA</name>
<proteinExistence type="predicted"/>
<dbReference type="Proteomes" id="UP001348098">
    <property type="component" value="Unassembled WGS sequence"/>
</dbReference>
<accession>A0ABU6AV41</accession>
<dbReference type="RefSeq" id="WP_195080046.1">
    <property type="nucleotide sequence ID" value="NZ_JAYESH010000002.1"/>
</dbReference>
<sequence length="174" mass="19039">MTEHASPENPYGTPTTYGPERIPAYQGVMNRVVRTLLHVPGLSGIVGKRLMILHVVGRKSGKVYDVPVAYTRHGDSLLIGTALRPWVKNLKAGDPVRASFGGEPRTFDPVVHTGEAEVLRLYEIVARDNKQNAKYNGIGFTADGSPSKADIYQTWQQGGVVVELTPHRAAQLPR</sequence>